<dbReference type="AlphaFoldDB" id="A0A830CSL0"/>
<accession>A0A830CSL0</accession>
<proteinExistence type="predicted"/>
<evidence type="ECO:0000313" key="1">
    <source>
        <dbReference type="EMBL" id="GFQ01203.1"/>
    </source>
</evidence>
<keyword evidence="1" id="KW-0371">Homeobox</keyword>
<name>A0A830CSL0_9LAMI</name>
<protein>
    <submittedName>
        <fullName evidence="1">Homeobox-leucine zipper protein revoluta</fullName>
    </submittedName>
</protein>
<dbReference type="GO" id="GO:0003677">
    <property type="term" value="F:DNA binding"/>
    <property type="evidence" value="ECO:0007669"/>
    <property type="project" value="UniProtKB-KW"/>
</dbReference>
<comment type="caution">
    <text evidence="1">The sequence shown here is derived from an EMBL/GenBank/DDBJ whole genome shotgun (WGS) entry which is preliminary data.</text>
</comment>
<dbReference type="EMBL" id="BMAC01000664">
    <property type="protein sequence ID" value="GFQ01203.1"/>
    <property type="molecule type" value="Genomic_DNA"/>
</dbReference>
<reference evidence="1" key="1">
    <citation type="submission" date="2020-07" db="EMBL/GenBank/DDBJ databases">
        <title>Ethylene signaling mediates host invasion by parasitic plants.</title>
        <authorList>
            <person name="Yoshida S."/>
        </authorList>
    </citation>
    <scope>NUCLEOTIDE SEQUENCE</scope>
    <source>
        <strain evidence="1">Okayama</strain>
    </source>
</reference>
<gene>
    <name evidence="1" type="ORF">PHJA_002264200</name>
</gene>
<dbReference type="Proteomes" id="UP000653305">
    <property type="component" value="Unassembled WGS sequence"/>
</dbReference>
<organism evidence="1 2">
    <name type="scientific">Phtheirospermum japonicum</name>
    <dbReference type="NCBI Taxonomy" id="374723"/>
    <lineage>
        <taxon>Eukaryota</taxon>
        <taxon>Viridiplantae</taxon>
        <taxon>Streptophyta</taxon>
        <taxon>Embryophyta</taxon>
        <taxon>Tracheophyta</taxon>
        <taxon>Spermatophyta</taxon>
        <taxon>Magnoliopsida</taxon>
        <taxon>eudicotyledons</taxon>
        <taxon>Gunneridae</taxon>
        <taxon>Pentapetalae</taxon>
        <taxon>asterids</taxon>
        <taxon>lamiids</taxon>
        <taxon>Lamiales</taxon>
        <taxon>Orobanchaceae</taxon>
        <taxon>Orobanchaceae incertae sedis</taxon>
        <taxon>Phtheirospermum</taxon>
    </lineage>
</organism>
<evidence type="ECO:0000313" key="2">
    <source>
        <dbReference type="Proteomes" id="UP000653305"/>
    </source>
</evidence>
<sequence length="55" mass="6116">MLSSAFAALTPSRSPWRRSPFLSFRTPGIEGMRDVKWEGVPSVELGMSFTLVIDT</sequence>
<keyword evidence="1" id="KW-0238">DNA-binding</keyword>
<keyword evidence="2" id="KW-1185">Reference proteome</keyword>